<feature type="binding site" evidence="9">
    <location>
        <begin position="37"/>
        <end position="41"/>
    </location>
    <ligand>
        <name>substrate</name>
    </ligand>
</feature>
<evidence type="ECO:0000256" key="7">
    <source>
        <dbReference type="ARBA" id="ARBA00022958"/>
    </source>
</evidence>
<feature type="binding site" evidence="9">
    <location>
        <position position="250"/>
    </location>
    <ligand>
        <name>K(+)</name>
        <dbReference type="ChEBI" id="CHEBI:29103"/>
    </ligand>
</feature>
<dbReference type="PRINTS" id="PR00990">
    <property type="entry name" value="RIBOKINASE"/>
</dbReference>
<evidence type="ECO:0000256" key="9">
    <source>
        <dbReference type="HAMAP-Rule" id="MF_03215"/>
    </source>
</evidence>
<dbReference type="GO" id="GO:0019303">
    <property type="term" value="P:D-ribose catabolic process"/>
    <property type="evidence" value="ECO:0007669"/>
    <property type="project" value="UniProtKB-UniRule"/>
</dbReference>
<comment type="caution">
    <text evidence="11">The sequence shown here is derived from an EMBL/GenBank/DDBJ whole genome shotgun (WGS) entry which is preliminary data.</text>
</comment>
<comment type="function">
    <text evidence="9">Catalyzes the phosphorylation of ribose at O-5 in a reaction requiring ATP and magnesium. The resulting D-ribose-5-phosphate can then be used either for sythesis of nucleotides, histidine, and tryptophan, or as a component of the pentose phosphate pathway.</text>
</comment>
<dbReference type="PANTHER" id="PTHR10584:SF166">
    <property type="entry name" value="RIBOKINASE"/>
    <property type="match status" value="1"/>
</dbReference>
<feature type="binding site" evidence="9">
    <location>
        <begin position="255"/>
        <end position="256"/>
    </location>
    <ligand>
        <name>ATP</name>
        <dbReference type="ChEBI" id="CHEBI:30616"/>
    </ligand>
</feature>
<gene>
    <name evidence="11" type="ORF">E3P99_00140</name>
</gene>
<feature type="binding site" evidence="9">
    <location>
        <begin position="9"/>
        <end position="11"/>
    </location>
    <ligand>
        <name>substrate</name>
    </ligand>
</feature>
<evidence type="ECO:0000256" key="6">
    <source>
        <dbReference type="ARBA" id="ARBA00022842"/>
    </source>
</evidence>
<keyword evidence="5 9" id="KW-0067">ATP-binding</keyword>
<feature type="binding site" evidence="9">
    <location>
        <position position="131"/>
    </location>
    <ligand>
        <name>substrate</name>
    </ligand>
</feature>
<evidence type="ECO:0000256" key="1">
    <source>
        <dbReference type="ARBA" id="ARBA00022679"/>
    </source>
</evidence>
<feature type="binding site" evidence="9">
    <location>
        <position position="256"/>
    </location>
    <ligand>
        <name>substrate</name>
    </ligand>
</feature>
<comment type="activity regulation">
    <text evidence="9">Activated by a monovalent cation that binds near, but not in, the active site. The most likely occupant of the site in vivo is potassium. Ion binding induces a conformational change that may alter substrate affinity.</text>
</comment>
<keyword evidence="8 9" id="KW-0119">Carbohydrate metabolism</keyword>
<dbReference type="UniPathway" id="UPA00916">
    <property type="reaction ID" value="UER00889"/>
</dbReference>
<keyword evidence="2 9" id="KW-0479">Metal-binding</keyword>
<organism evidence="11 12">
    <name type="scientific">Wallemia hederae</name>
    <dbReference type="NCBI Taxonomy" id="1540922"/>
    <lineage>
        <taxon>Eukaryota</taxon>
        <taxon>Fungi</taxon>
        <taxon>Dikarya</taxon>
        <taxon>Basidiomycota</taxon>
        <taxon>Wallemiomycotina</taxon>
        <taxon>Wallemiomycetes</taxon>
        <taxon>Wallemiales</taxon>
        <taxon>Wallemiaceae</taxon>
        <taxon>Wallemia</taxon>
    </lineage>
</organism>
<dbReference type="InterPro" id="IPR011611">
    <property type="entry name" value="PfkB_dom"/>
</dbReference>
<evidence type="ECO:0000256" key="4">
    <source>
        <dbReference type="ARBA" id="ARBA00022777"/>
    </source>
</evidence>
<dbReference type="EC" id="2.7.1.15" evidence="9"/>
<reference evidence="11 12" key="1">
    <citation type="submission" date="2019-03" db="EMBL/GenBank/DDBJ databases">
        <title>Sequencing 23 genomes of Wallemia ichthyophaga.</title>
        <authorList>
            <person name="Gostincar C."/>
        </authorList>
    </citation>
    <scope>NUCLEOTIDE SEQUENCE [LARGE SCALE GENOMIC DNA]</scope>
    <source>
        <strain evidence="11 12">EXF-5753</strain>
    </source>
</reference>
<dbReference type="SUPFAM" id="SSF53613">
    <property type="entry name" value="Ribokinase-like"/>
    <property type="match status" value="1"/>
</dbReference>
<keyword evidence="3 9" id="KW-0547">Nucleotide-binding</keyword>
<dbReference type="PANTHER" id="PTHR10584">
    <property type="entry name" value="SUGAR KINASE"/>
    <property type="match status" value="1"/>
</dbReference>
<keyword evidence="12" id="KW-1185">Reference proteome</keyword>
<feature type="binding site" evidence="9">
    <location>
        <position position="291"/>
    </location>
    <ligand>
        <name>K(+)</name>
        <dbReference type="ChEBI" id="CHEBI:29103"/>
    </ligand>
</feature>
<feature type="binding site" evidence="9">
    <location>
        <position position="178"/>
    </location>
    <ligand>
        <name>ATP</name>
        <dbReference type="ChEBI" id="CHEBI:30616"/>
    </ligand>
</feature>
<dbReference type="AlphaFoldDB" id="A0A4T0FWY9"/>
<keyword evidence="4 9" id="KW-0418">Kinase</keyword>
<dbReference type="GO" id="GO:0004747">
    <property type="term" value="F:ribokinase activity"/>
    <property type="evidence" value="ECO:0007669"/>
    <property type="project" value="UniProtKB-UniRule"/>
</dbReference>
<comment type="similarity">
    <text evidence="9">Belongs to the carbohydrate kinase PfkB family. Ribokinase subfamily.</text>
</comment>
<feature type="domain" description="Carbohydrate kinase PfkB" evidence="10">
    <location>
        <begin position="3"/>
        <end position="302"/>
    </location>
</feature>
<evidence type="ECO:0000256" key="3">
    <source>
        <dbReference type="ARBA" id="ARBA00022741"/>
    </source>
</evidence>
<proteinExistence type="inferred from homology"/>
<comment type="catalytic activity">
    <reaction evidence="9">
        <text>D-ribose + ATP = D-ribose 5-phosphate + ADP + H(+)</text>
        <dbReference type="Rhea" id="RHEA:13697"/>
        <dbReference type="ChEBI" id="CHEBI:15378"/>
        <dbReference type="ChEBI" id="CHEBI:30616"/>
        <dbReference type="ChEBI" id="CHEBI:47013"/>
        <dbReference type="ChEBI" id="CHEBI:78346"/>
        <dbReference type="ChEBI" id="CHEBI:456216"/>
        <dbReference type="EC" id="2.7.1.15"/>
    </reaction>
</comment>
<dbReference type="GO" id="GO:0005524">
    <property type="term" value="F:ATP binding"/>
    <property type="evidence" value="ECO:0007669"/>
    <property type="project" value="UniProtKB-UniRule"/>
</dbReference>
<keyword evidence="6 9" id="KW-0460">Magnesium</keyword>
<evidence type="ECO:0000256" key="2">
    <source>
        <dbReference type="ARBA" id="ARBA00022723"/>
    </source>
</evidence>
<dbReference type="InterPro" id="IPR029056">
    <property type="entry name" value="Ribokinase-like"/>
</dbReference>
<evidence type="ECO:0000256" key="5">
    <source>
        <dbReference type="ARBA" id="ARBA00022840"/>
    </source>
</evidence>
<keyword evidence="1 9" id="KW-0808">Transferase</keyword>
<feature type="binding site" evidence="9">
    <location>
        <position position="294"/>
    </location>
    <ligand>
        <name>K(+)</name>
        <dbReference type="ChEBI" id="CHEBI:29103"/>
    </ligand>
</feature>
<keyword evidence="9" id="KW-0963">Cytoplasm</keyword>
<feature type="binding site" evidence="9">
    <location>
        <begin position="220"/>
        <end position="225"/>
    </location>
    <ligand>
        <name>ATP</name>
        <dbReference type="ChEBI" id="CHEBI:30616"/>
    </ligand>
</feature>
<evidence type="ECO:0000259" key="10">
    <source>
        <dbReference type="Pfam" id="PF00294"/>
    </source>
</evidence>
<dbReference type="Pfam" id="PF00294">
    <property type="entry name" value="PfkB"/>
    <property type="match status" value="1"/>
</dbReference>
<dbReference type="HAMAP" id="MF_01987">
    <property type="entry name" value="Ribokinase"/>
    <property type="match status" value="1"/>
</dbReference>
<dbReference type="GO" id="GO:0005737">
    <property type="term" value="C:cytoplasm"/>
    <property type="evidence" value="ECO:0007669"/>
    <property type="project" value="UniProtKB-SubCell"/>
</dbReference>
<dbReference type="Proteomes" id="UP000310189">
    <property type="component" value="Unassembled WGS sequence"/>
</dbReference>
<comment type="caution">
    <text evidence="9">Lacks conserved residue(s) required for the propagation of feature annotation.</text>
</comment>
<dbReference type="CDD" id="cd01174">
    <property type="entry name" value="ribokinase"/>
    <property type="match status" value="1"/>
</dbReference>
<evidence type="ECO:0000313" key="12">
    <source>
        <dbReference type="Proteomes" id="UP000310189"/>
    </source>
</evidence>
<keyword evidence="9" id="KW-0539">Nucleus</keyword>
<comment type="cofactor">
    <cofactor evidence="9">
        <name>Mg(2+)</name>
        <dbReference type="ChEBI" id="CHEBI:18420"/>
    </cofactor>
    <text evidence="9">Requires a divalent cation, most likely magnesium in vivo, as an electrophilic catalyst to aid phosphoryl group transfer. It is the chelate of the metal and the nucleotide that is the actual substrate.</text>
</comment>
<feature type="binding site" evidence="9">
    <location>
        <position position="296"/>
    </location>
    <ligand>
        <name>K(+)</name>
        <dbReference type="ChEBI" id="CHEBI:29103"/>
    </ligand>
</feature>
<evidence type="ECO:0000313" key="11">
    <source>
        <dbReference type="EMBL" id="TIA93412.1"/>
    </source>
</evidence>
<evidence type="ECO:0000256" key="8">
    <source>
        <dbReference type="ARBA" id="ARBA00023277"/>
    </source>
</evidence>
<dbReference type="GO" id="GO:0005634">
    <property type="term" value="C:nucleus"/>
    <property type="evidence" value="ECO:0007669"/>
    <property type="project" value="UniProtKB-SubCell"/>
</dbReference>
<dbReference type="EMBL" id="SPNW01000002">
    <property type="protein sequence ID" value="TIA93412.1"/>
    <property type="molecule type" value="Genomic_DNA"/>
</dbReference>
<name>A0A4T0FWY9_9BASI</name>
<comment type="subunit">
    <text evidence="9">Homodimer.</text>
</comment>
<protein>
    <recommendedName>
        <fullName evidence="9">Ribokinase</fullName>
        <shortName evidence="9">RK</shortName>
        <ecNumber evidence="9">2.7.1.15</ecNumber>
    </recommendedName>
</protein>
<sequence length="320" mass="33966">MALVFGSINVDEFFSVPHIVRPGETLASTGIERKAGGKGANVSVALGKAGANVSLAGQIGDDGEWIRSLLDSFGVDTQPLITNKTLPTGRATIQISSEGENSIVLYGGTNKLPYQENLHLQRYSYLVVQEEIVHEQTVAAIEEAHANGVKTVYNPSPMPTSQQIESFPWRSLSYLILNAGEANDMISALSGSTQQRSPDNILDAFMQHPSTSSLQGLIITLGEKGLVARIKVGDENADFHLPSTPVDARDTTGAGDTFAGYFVASMLKLDKLTRSSAELALTNAMAAAALAVTKPGAMEAIPLLSEVRAHLFANGIECVL</sequence>
<dbReference type="OrthoDB" id="415590at2759"/>
<accession>A0A4T0FWY9</accession>
<comment type="pathway">
    <text evidence="9">Carbohydrate metabolism; D-ribose degradation; D-ribose 5-phosphate from beta-D-ribopyranose: step 2/2.</text>
</comment>
<dbReference type="Gene3D" id="3.40.1190.20">
    <property type="match status" value="1"/>
</dbReference>
<keyword evidence="7 9" id="KW-0630">Potassium</keyword>
<comment type="subcellular location">
    <subcellularLocation>
        <location evidence="9">Cytoplasm</location>
    </subcellularLocation>
    <subcellularLocation>
        <location evidence="9">Nucleus</location>
    </subcellularLocation>
</comment>
<feature type="active site" description="Proton acceptor" evidence="9">
    <location>
        <position position="256"/>
    </location>
</feature>
<dbReference type="GO" id="GO:0046872">
    <property type="term" value="F:metal ion binding"/>
    <property type="evidence" value="ECO:0007669"/>
    <property type="project" value="UniProtKB-KW"/>
</dbReference>
<feature type="binding site" evidence="9">
    <location>
        <position position="252"/>
    </location>
    <ligand>
        <name>K(+)</name>
        <dbReference type="ChEBI" id="CHEBI:29103"/>
    </ligand>
</feature>
<dbReference type="InterPro" id="IPR011877">
    <property type="entry name" value="Ribokinase"/>
</dbReference>
<dbReference type="InterPro" id="IPR002139">
    <property type="entry name" value="Ribo/fructo_kinase"/>
</dbReference>